<dbReference type="InterPro" id="IPR006059">
    <property type="entry name" value="SBP"/>
</dbReference>
<evidence type="ECO:0000313" key="3">
    <source>
        <dbReference type="Proteomes" id="UP000806542"/>
    </source>
</evidence>
<name>A0A9D5M400_9FIRM</name>
<dbReference type="AlphaFoldDB" id="A0A9D5M400"/>
<dbReference type="PROSITE" id="PS51257">
    <property type="entry name" value="PROKAR_LIPOPROTEIN"/>
    <property type="match status" value="1"/>
</dbReference>
<reference evidence="2" key="1">
    <citation type="submission" date="2020-10" db="EMBL/GenBank/DDBJ databases">
        <title>ChiBAC.</title>
        <authorList>
            <person name="Zenner C."/>
            <person name="Hitch T.C.A."/>
            <person name="Clavel T."/>
        </authorList>
    </citation>
    <scope>NUCLEOTIDE SEQUENCE</scope>
    <source>
        <strain evidence="2">DSM 107454</strain>
    </source>
</reference>
<protein>
    <submittedName>
        <fullName evidence="2">Extracellular solute-binding protein</fullName>
    </submittedName>
</protein>
<dbReference type="SUPFAM" id="SSF53850">
    <property type="entry name" value="Periplasmic binding protein-like II"/>
    <property type="match status" value="1"/>
</dbReference>
<accession>A0A9D5M400</accession>
<proteinExistence type="predicted"/>
<evidence type="ECO:0000256" key="1">
    <source>
        <dbReference type="SAM" id="SignalP"/>
    </source>
</evidence>
<feature type="signal peptide" evidence="1">
    <location>
        <begin position="1"/>
        <end position="22"/>
    </location>
</feature>
<evidence type="ECO:0000313" key="2">
    <source>
        <dbReference type="EMBL" id="MBE5040190.1"/>
    </source>
</evidence>
<gene>
    <name evidence="2" type="ORF">INF28_06920</name>
</gene>
<keyword evidence="3" id="KW-1185">Reference proteome</keyword>
<dbReference type="PANTHER" id="PTHR43649:SF17">
    <property type="entry name" value="ABC TRANSPORTER SOLUTE BINDING PROTEIN-SUGAR TRANSPORT"/>
    <property type="match status" value="1"/>
</dbReference>
<dbReference type="EMBL" id="JADCKB010000012">
    <property type="protein sequence ID" value="MBE5040190.1"/>
    <property type="molecule type" value="Genomic_DNA"/>
</dbReference>
<dbReference type="InterPro" id="IPR050490">
    <property type="entry name" value="Bact_solute-bd_prot1"/>
</dbReference>
<dbReference type="RefSeq" id="WP_226392740.1">
    <property type="nucleotide sequence ID" value="NZ_JADCKB010000012.1"/>
</dbReference>
<dbReference type="Proteomes" id="UP000806542">
    <property type="component" value="Unassembled WGS sequence"/>
</dbReference>
<sequence length="502" mass="56128">MQKRTKMWVGVLAGVLVLGALTGCGQEQSTEGSAKPELKVLMNYMKEDPNTYPVAKDLEEATGYSVKYYTLPQDKPEEKLNLIMASNEAYDIIITTNNLRVSWADYAKKGALLELDSLVDQYGTNMKKVMKPESFDLMRMDGKLYGIPVPKIKIGKSLNYTSMLVTRSDMLEKSGAKYPETLDEFTAMLRAMQTAGADGETIAPLCIKQAIELPGIVGAFGVPNPWNEVDGKLVNRAEDPRYLEYIKYMKSLYEEGLLDREFPVNKSATLTEKFSSGRAAIIPITYSEAGTISDALEKTSPGAELTFLDAVTGANGEKGIGTGESSLDRLVFIPKTAEHPEDAVKYMDAKLDEETFKLVAIGREGEHYTVENGEYFPISPKFFDERGSANNYLTGINEETYPQYWQTRVRKDQAVYDAYAYMSLDDERLEDAVANPALDAPVFDSDKYVKIVNQMANDYFIKVIAGEEDLESSYDEFLENWRQEGGAAISQDLNNWYQNKAK</sequence>
<keyword evidence="1" id="KW-0732">Signal</keyword>
<feature type="chain" id="PRO_5038671356" evidence="1">
    <location>
        <begin position="23"/>
        <end position="502"/>
    </location>
</feature>
<dbReference type="PANTHER" id="PTHR43649">
    <property type="entry name" value="ARABINOSE-BINDING PROTEIN-RELATED"/>
    <property type="match status" value="1"/>
</dbReference>
<comment type="caution">
    <text evidence="2">The sequence shown here is derived from an EMBL/GenBank/DDBJ whole genome shotgun (WGS) entry which is preliminary data.</text>
</comment>
<dbReference type="Gene3D" id="3.40.190.10">
    <property type="entry name" value="Periplasmic binding protein-like II"/>
    <property type="match status" value="2"/>
</dbReference>
<organism evidence="2 3">
    <name type="scientific">Ructibacterium gallinarum</name>
    <dbReference type="NCBI Taxonomy" id="2779355"/>
    <lineage>
        <taxon>Bacteria</taxon>
        <taxon>Bacillati</taxon>
        <taxon>Bacillota</taxon>
        <taxon>Clostridia</taxon>
        <taxon>Eubacteriales</taxon>
        <taxon>Oscillospiraceae</taxon>
        <taxon>Ructibacterium</taxon>
    </lineage>
</organism>
<dbReference type="Pfam" id="PF01547">
    <property type="entry name" value="SBP_bac_1"/>
    <property type="match status" value="1"/>
</dbReference>